<dbReference type="SUPFAM" id="SSF57196">
    <property type="entry name" value="EGF/Laminin"/>
    <property type="match status" value="1"/>
</dbReference>
<accession>A0A6F9DHD7</accession>
<sequence>MVDPDGDNVTCRYGNSLKEKGGVSHTYPYFSSDPYFAATSECKISYNGGGYKSKVAIALIIEDHPSRDSQYVLSYSSLQFVIEVIALPNYFCSDKPRFVIPTPIHNQIYSLRVGIQWKSTITISSRFRIVEFGVVGVSNVRWKTPTYRGNNQYQVVVNWTPFQNNTGFNYMCYSAADSRGLFAAQRCLAFYVDGIDPCEVNNGGCSDICSSSGGLVTCSCFYSCWELASDGLRCLRKII</sequence>
<proteinExistence type="evidence at transcript level"/>
<protein>
    <submittedName>
        <fullName evidence="1">Uncharacterized protein LOC100177662</fullName>
    </submittedName>
</protein>
<dbReference type="AlphaFoldDB" id="A0A6F9DHD7"/>
<dbReference type="Gene3D" id="2.10.25.10">
    <property type="entry name" value="Laminin"/>
    <property type="match status" value="1"/>
</dbReference>
<evidence type="ECO:0000313" key="1">
    <source>
        <dbReference type="EMBL" id="CAB3261909.1"/>
    </source>
</evidence>
<organism evidence="1">
    <name type="scientific">Phallusia mammillata</name>
    <dbReference type="NCBI Taxonomy" id="59560"/>
    <lineage>
        <taxon>Eukaryota</taxon>
        <taxon>Metazoa</taxon>
        <taxon>Chordata</taxon>
        <taxon>Tunicata</taxon>
        <taxon>Ascidiacea</taxon>
        <taxon>Phlebobranchia</taxon>
        <taxon>Ascidiidae</taxon>
        <taxon>Phallusia</taxon>
    </lineage>
</organism>
<name>A0A6F9DHD7_9ASCI</name>
<reference evidence="1" key="1">
    <citation type="submission" date="2020-04" db="EMBL/GenBank/DDBJ databases">
        <authorList>
            <person name="Neveu A P."/>
        </authorList>
    </citation>
    <scope>NUCLEOTIDE SEQUENCE</scope>
    <source>
        <tissue evidence="1">Whole embryo</tissue>
    </source>
</reference>
<gene>
    <name evidence="1" type="primary">LOC100177662</name>
</gene>
<dbReference type="EMBL" id="LR786536">
    <property type="protein sequence ID" value="CAB3261909.1"/>
    <property type="molecule type" value="mRNA"/>
</dbReference>